<evidence type="ECO:0008006" key="4">
    <source>
        <dbReference type="Google" id="ProtNLM"/>
    </source>
</evidence>
<name>A0A0M9F148_FUSLA</name>
<feature type="region of interest" description="Disordered" evidence="1">
    <location>
        <begin position="1"/>
        <end position="36"/>
    </location>
</feature>
<evidence type="ECO:0000313" key="3">
    <source>
        <dbReference type="Proteomes" id="UP000037904"/>
    </source>
</evidence>
<accession>A0A0M9F148</accession>
<protein>
    <recommendedName>
        <fullName evidence="4">DNA/RNA-binding protein Alba-like domain-containing protein</fullName>
    </recommendedName>
</protein>
<organism evidence="2 3">
    <name type="scientific">Fusarium langsethiae</name>
    <dbReference type="NCBI Taxonomy" id="179993"/>
    <lineage>
        <taxon>Eukaryota</taxon>
        <taxon>Fungi</taxon>
        <taxon>Dikarya</taxon>
        <taxon>Ascomycota</taxon>
        <taxon>Pezizomycotina</taxon>
        <taxon>Sordariomycetes</taxon>
        <taxon>Hypocreomycetidae</taxon>
        <taxon>Hypocreales</taxon>
        <taxon>Nectriaceae</taxon>
        <taxon>Fusarium</taxon>
    </lineage>
</organism>
<reference evidence="2 3" key="1">
    <citation type="submission" date="2015-04" db="EMBL/GenBank/DDBJ databases">
        <title>The draft genome sequence of Fusarium langsethiae, a T-2/HT-2 mycotoxin producer.</title>
        <authorList>
            <person name="Lysoe E."/>
            <person name="Divon H.H."/>
            <person name="Terzi V."/>
            <person name="Orru L."/>
            <person name="Lamontanara A."/>
            <person name="Kolseth A.-K."/>
            <person name="Frandsen R.J."/>
            <person name="Nielsen K."/>
            <person name="Thrane U."/>
        </authorList>
    </citation>
    <scope>NUCLEOTIDE SEQUENCE [LARGE SCALE GENOMIC DNA]</scope>
    <source>
        <strain evidence="2 3">Fl201059</strain>
    </source>
</reference>
<comment type="caution">
    <text evidence="2">The sequence shown here is derived from an EMBL/GenBank/DDBJ whole genome shotgun (WGS) entry which is preliminary data.</text>
</comment>
<dbReference type="EMBL" id="JXCE01000035">
    <property type="protein sequence ID" value="KPA43842.1"/>
    <property type="molecule type" value="Genomic_DNA"/>
</dbReference>
<evidence type="ECO:0000256" key="1">
    <source>
        <dbReference type="SAM" id="MobiDB-lite"/>
    </source>
</evidence>
<dbReference type="AlphaFoldDB" id="A0A0M9F148"/>
<evidence type="ECO:0000313" key="2">
    <source>
        <dbReference type="EMBL" id="KPA43842.1"/>
    </source>
</evidence>
<keyword evidence="3" id="KW-1185">Reference proteome</keyword>
<dbReference type="OrthoDB" id="424402at2759"/>
<sequence>MSGANLTQGPGKRRPDTNPSPNAQPTKRPRSDDAPAQTFTLVAPHESIIAELKPKYEVLSASVISSTQIKKRITHVISHLLAQDDRPQIALLYARTADVCKLITVVEKCKQVLSEEGKQYYQYNQLFDQPEKPKRKDIVEETILEKGAMDGEDDDSGSDDFEVMHSRFEDAVLPRPSQRTIKSMRVFLSIVPVLELKLKKGVTVQSGTAKQT</sequence>
<proteinExistence type="predicted"/>
<gene>
    <name evidence="2" type="ORF">FLAG1_03226</name>
</gene>
<dbReference type="Proteomes" id="UP000037904">
    <property type="component" value="Unassembled WGS sequence"/>
</dbReference>